<keyword evidence="2" id="KW-1185">Reference proteome</keyword>
<evidence type="ECO:0000313" key="2">
    <source>
        <dbReference type="Proteomes" id="UP000636800"/>
    </source>
</evidence>
<organism evidence="1 2">
    <name type="scientific">Vanilla planifolia</name>
    <name type="common">Vanilla</name>
    <dbReference type="NCBI Taxonomy" id="51239"/>
    <lineage>
        <taxon>Eukaryota</taxon>
        <taxon>Viridiplantae</taxon>
        <taxon>Streptophyta</taxon>
        <taxon>Embryophyta</taxon>
        <taxon>Tracheophyta</taxon>
        <taxon>Spermatophyta</taxon>
        <taxon>Magnoliopsida</taxon>
        <taxon>Liliopsida</taxon>
        <taxon>Asparagales</taxon>
        <taxon>Orchidaceae</taxon>
        <taxon>Vanilloideae</taxon>
        <taxon>Vanilleae</taxon>
        <taxon>Vanilla</taxon>
    </lineage>
</organism>
<reference evidence="1 2" key="1">
    <citation type="journal article" date="2020" name="Nat. Food">
        <title>A phased Vanilla planifolia genome enables genetic improvement of flavour and production.</title>
        <authorList>
            <person name="Hasing T."/>
            <person name="Tang H."/>
            <person name="Brym M."/>
            <person name="Khazi F."/>
            <person name="Huang T."/>
            <person name="Chambers A.H."/>
        </authorList>
    </citation>
    <scope>NUCLEOTIDE SEQUENCE [LARGE SCALE GENOMIC DNA]</scope>
    <source>
        <tissue evidence="1">Leaf</tissue>
    </source>
</reference>
<evidence type="ECO:0000313" key="1">
    <source>
        <dbReference type="EMBL" id="KAG0460745.1"/>
    </source>
</evidence>
<protein>
    <submittedName>
        <fullName evidence="1">Uncharacterized protein</fullName>
    </submittedName>
</protein>
<sequence length="81" mass="8819">MRLPRSIRAHVSGASEASRDLPVAVVEKKGAKDFVLQGGVGAGRRFEVDESFEVTETSSEVEEAEAREVNREAMALGEDRD</sequence>
<gene>
    <name evidence="1" type="ORF">HPP92_021042</name>
</gene>
<name>A0A835PUW0_VANPL</name>
<dbReference type="AlphaFoldDB" id="A0A835PUW0"/>
<comment type="caution">
    <text evidence="1">The sequence shown here is derived from an EMBL/GenBank/DDBJ whole genome shotgun (WGS) entry which is preliminary data.</text>
</comment>
<dbReference type="EMBL" id="JADCNL010000011">
    <property type="protein sequence ID" value="KAG0460745.1"/>
    <property type="molecule type" value="Genomic_DNA"/>
</dbReference>
<proteinExistence type="predicted"/>
<dbReference type="Proteomes" id="UP000636800">
    <property type="component" value="Chromosome 11"/>
</dbReference>
<accession>A0A835PUW0</accession>